<reference evidence="1 2" key="1">
    <citation type="submission" date="2019-02" db="EMBL/GenBank/DDBJ databases">
        <title>Sequencing the genomes of 1000 actinobacteria strains.</title>
        <authorList>
            <person name="Klenk H.-P."/>
        </authorList>
    </citation>
    <scope>NUCLEOTIDE SEQUENCE [LARGE SCALE GENOMIC DNA]</scope>
    <source>
        <strain evidence="1 2">DSM 45779</strain>
    </source>
</reference>
<dbReference type="InterPro" id="IPR006439">
    <property type="entry name" value="HAD-SF_hydro_IA"/>
</dbReference>
<dbReference type="SFLD" id="SFLDS00003">
    <property type="entry name" value="Haloacid_Dehalogenase"/>
    <property type="match status" value="1"/>
</dbReference>
<dbReference type="EMBL" id="SHKL01000001">
    <property type="protein sequence ID" value="RZT86852.1"/>
    <property type="molecule type" value="Genomic_DNA"/>
</dbReference>
<dbReference type="NCBIfam" id="TIGR03351">
    <property type="entry name" value="PhnX-like"/>
    <property type="match status" value="1"/>
</dbReference>
<sequence>MTPSDVIPPLLAALDIAGTTVDEGGAVYRVLADTVAAHGRPAAEADIRRWMGADKREALAALTGLREVEELHDEFVARLADAYAAAPPRPLAGVPGALAALRAAGCAVVLTTGFGRQVTDPLLASLDAAFTRELDGVVCAADVGAGRPDPAMIHRAMALTGVDDASRVLVAGDTVLDVEAGRNAGAGWVVGVLSGAQGRAELTGADPTHVLDGVADVPALFALDAATARR</sequence>
<dbReference type="GO" id="GO:0006281">
    <property type="term" value="P:DNA repair"/>
    <property type="evidence" value="ECO:0007669"/>
    <property type="project" value="TreeGrafter"/>
</dbReference>
<dbReference type="SFLD" id="SFLDG01129">
    <property type="entry name" value="C1.5:_HAD__Beta-PGM__Phosphata"/>
    <property type="match status" value="1"/>
</dbReference>
<dbReference type="OrthoDB" id="5504491at2"/>
<dbReference type="RefSeq" id="WP_130291078.1">
    <property type="nucleotide sequence ID" value="NZ_SHKL01000001.1"/>
</dbReference>
<dbReference type="Proteomes" id="UP000291591">
    <property type="component" value="Unassembled WGS sequence"/>
</dbReference>
<name>A0A4Q7UXT9_PSEST</name>
<dbReference type="AlphaFoldDB" id="A0A4Q7UXT9"/>
<gene>
    <name evidence="1" type="ORF">EV383_3751</name>
</gene>
<protein>
    <submittedName>
        <fullName evidence="1">Phosphonatase-like hydrolase</fullName>
    </submittedName>
</protein>
<dbReference type="InterPro" id="IPR023198">
    <property type="entry name" value="PGP-like_dom2"/>
</dbReference>
<dbReference type="Gene3D" id="1.10.150.240">
    <property type="entry name" value="Putative phosphatase, domain 2"/>
    <property type="match status" value="1"/>
</dbReference>
<dbReference type="PANTHER" id="PTHR43434">
    <property type="entry name" value="PHOSPHOGLYCOLATE PHOSPHATASE"/>
    <property type="match status" value="1"/>
</dbReference>
<evidence type="ECO:0000313" key="2">
    <source>
        <dbReference type="Proteomes" id="UP000291591"/>
    </source>
</evidence>
<comment type="caution">
    <text evidence="1">The sequence shown here is derived from an EMBL/GenBank/DDBJ whole genome shotgun (WGS) entry which is preliminary data.</text>
</comment>
<dbReference type="NCBIfam" id="TIGR01549">
    <property type="entry name" value="HAD-SF-IA-v1"/>
    <property type="match status" value="1"/>
</dbReference>
<dbReference type="GO" id="GO:0008967">
    <property type="term" value="F:phosphoglycolate phosphatase activity"/>
    <property type="evidence" value="ECO:0007669"/>
    <property type="project" value="TreeGrafter"/>
</dbReference>
<evidence type="ECO:0000313" key="1">
    <source>
        <dbReference type="EMBL" id="RZT86852.1"/>
    </source>
</evidence>
<dbReference type="InterPro" id="IPR036412">
    <property type="entry name" value="HAD-like_sf"/>
</dbReference>
<dbReference type="Gene3D" id="3.40.50.1000">
    <property type="entry name" value="HAD superfamily/HAD-like"/>
    <property type="match status" value="1"/>
</dbReference>
<dbReference type="InterPro" id="IPR023214">
    <property type="entry name" value="HAD_sf"/>
</dbReference>
<dbReference type="GO" id="GO:0005829">
    <property type="term" value="C:cytosol"/>
    <property type="evidence" value="ECO:0007669"/>
    <property type="project" value="TreeGrafter"/>
</dbReference>
<organism evidence="1 2">
    <name type="scientific">Pseudonocardia sediminis</name>
    <dbReference type="NCBI Taxonomy" id="1397368"/>
    <lineage>
        <taxon>Bacteria</taxon>
        <taxon>Bacillati</taxon>
        <taxon>Actinomycetota</taxon>
        <taxon>Actinomycetes</taxon>
        <taxon>Pseudonocardiales</taxon>
        <taxon>Pseudonocardiaceae</taxon>
        <taxon>Pseudonocardia</taxon>
    </lineage>
</organism>
<dbReference type="PANTHER" id="PTHR43434:SF19">
    <property type="entry name" value="PHOSPHONOACETALDEHYDE HYDROLASE"/>
    <property type="match status" value="1"/>
</dbReference>
<keyword evidence="1" id="KW-0378">Hydrolase</keyword>
<accession>A0A4Q7UXT9</accession>
<keyword evidence="2" id="KW-1185">Reference proteome</keyword>
<dbReference type="SUPFAM" id="SSF56784">
    <property type="entry name" value="HAD-like"/>
    <property type="match status" value="1"/>
</dbReference>
<dbReference type="Pfam" id="PF00702">
    <property type="entry name" value="Hydrolase"/>
    <property type="match status" value="1"/>
</dbReference>
<dbReference type="InterPro" id="IPR050155">
    <property type="entry name" value="HAD-like_hydrolase_sf"/>
</dbReference>
<proteinExistence type="predicted"/>
<dbReference type="InterPro" id="IPR022468">
    <property type="entry name" value="PhnX-like"/>
</dbReference>